<dbReference type="Gene3D" id="2.40.110.10">
    <property type="entry name" value="Butyryl-CoA Dehydrogenase, subunit A, domain 2"/>
    <property type="match status" value="1"/>
</dbReference>
<comment type="cofactor">
    <cofactor evidence="1">
        <name>FAD</name>
        <dbReference type="ChEBI" id="CHEBI:57692"/>
    </cofactor>
</comment>
<dbReference type="InterPro" id="IPR036250">
    <property type="entry name" value="AcylCo_DH-like_C"/>
</dbReference>
<dbReference type="InterPro" id="IPR025878">
    <property type="entry name" value="Acyl-CoA_dh-like_C_dom"/>
</dbReference>
<sequence>MSQYKTPLRDFQFVLHELLETSAVMQSCGRDEFDRDTIDQVLSAAGQFGEEVISPLNARGDEEGCTLRDGVVTTPSGFREAYQQYIENGWSALGCSTEHGGSAFPTVVENAVSEIFGAANMALTSYPGMSNATYVNLRANGSPELKAMYLPKLASGQWAGTMCLTEPHAGTDLGLLRTRAEWQADGSYRITGSKIFISGGEHDLTENIVHLVLARLPDAPTGVKGISLFLVPKEIPNADGTLGRRNAVVCGSIEHKMGIHGNSTCTMNFDGATGWLVGDAHKGLAGMFVQMNHLRLGVGITAIGVMEAAWQKSLRYANERVQGRAPGSGTVSGADPILLHADVRRMLLTQKASVEGLRALALWASQLIDLSHAHPDAERRRDAGALLALLTPVVKAMASDTALESTLTAMQVLGGHGYVRDNGVEQHVRDVRIVGLYEGTNGVQAMDLLGRKVLADGGLRMAGFIEHVSRQAEAQRDQPGLQEFAAPVVELAQRLAAVTSELVELSTGDVHAAGAASVPYLRLVGHLALSHVWLRAVQVALPKSGSGDPFYASKVATARFYLRRMMPQCLALCEEIRAGAAPVMDPSILLSTP</sequence>
<dbReference type="InterPro" id="IPR009100">
    <property type="entry name" value="AcylCoA_DH/oxidase_NM_dom_sf"/>
</dbReference>
<evidence type="ECO:0000256" key="4">
    <source>
        <dbReference type="ARBA" id="ARBA00022827"/>
    </source>
</evidence>
<evidence type="ECO:0000256" key="2">
    <source>
        <dbReference type="ARBA" id="ARBA00009347"/>
    </source>
</evidence>
<dbReference type="PANTHER" id="PTHR42803">
    <property type="entry name" value="ACYL-COA DEHYDROGENASE"/>
    <property type="match status" value="1"/>
</dbReference>
<dbReference type="InterPro" id="IPR046373">
    <property type="entry name" value="Acyl-CoA_Oxase/DH_mid-dom_sf"/>
</dbReference>
<comment type="similarity">
    <text evidence="2">Belongs to the acyl-CoA dehydrogenase family.</text>
</comment>
<keyword evidence="4" id="KW-0274">FAD</keyword>
<dbReference type="Pfam" id="PF02771">
    <property type="entry name" value="Acyl-CoA_dh_N"/>
    <property type="match status" value="1"/>
</dbReference>
<dbReference type="InterPro" id="IPR009075">
    <property type="entry name" value="AcylCo_DH/oxidase_C"/>
</dbReference>
<feature type="domain" description="Acetyl-CoA dehydrogenase-like C-terminal" evidence="9">
    <location>
        <begin position="469"/>
        <end position="585"/>
    </location>
</feature>
<proteinExistence type="inferred from homology"/>
<organism evidence="10 11">
    <name type="scientific">Pseudaquabacterium terrae</name>
    <dbReference type="NCBI Taxonomy" id="2732868"/>
    <lineage>
        <taxon>Bacteria</taxon>
        <taxon>Pseudomonadati</taxon>
        <taxon>Pseudomonadota</taxon>
        <taxon>Betaproteobacteria</taxon>
        <taxon>Burkholderiales</taxon>
        <taxon>Sphaerotilaceae</taxon>
        <taxon>Pseudaquabacterium</taxon>
    </lineage>
</organism>
<comment type="caution">
    <text evidence="10">The sequence shown here is derived from an EMBL/GenBank/DDBJ whole genome shotgun (WGS) entry which is preliminary data.</text>
</comment>
<evidence type="ECO:0000313" key="10">
    <source>
        <dbReference type="EMBL" id="NRF71649.1"/>
    </source>
</evidence>
<dbReference type="InterPro" id="IPR006091">
    <property type="entry name" value="Acyl-CoA_Oxase/DH_mid-dom"/>
</dbReference>
<accession>A0ABX2ET91</accession>
<dbReference type="Pfam" id="PF00441">
    <property type="entry name" value="Acyl-CoA_dh_1"/>
    <property type="match status" value="1"/>
</dbReference>
<feature type="domain" description="Acyl-CoA dehydrogenase/oxidase N-terminal" evidence="8">
    <location>
        <begin position="40"/>
        <end position="157"/>
    </location>
</feature>
<name>A0ABX2ET91_9BURK</name>
<feature type="domain" description="Acyl-CoA dehydrogenase/oxidase C-terminal" evidence="6">
    <location>
        <begin position="282"/>
        <end position="448"/>
    </location>
</feature>
<evidence type="ECO:0000259" key="9">
    <source>
        <dbReference type="Pfam" id="PF12806"/>
    </source>
</evidence>
<dbReference type="SUPFAM" id="SSF47203">
    <property type="entry name" value="Acyl-CoA dehydrogenase C-terminal domain-like"/>
    <property type="match status" value="1"/>
</dbReference>
<dbReference type="Proteomes" id="UP000737171">
    <property type="component" value="Unassembled WGS sequence"/>
</dbReference>
<evidence type="ECO:0000259" key="7">
    <source>
        <dbReference type="Pfam" id="PF02770"/>
    </source>
</evidence>
<evidence type="ECO:0000259" key="8">
    <source>
        <dbReference type="Pfam" id="PF02771"/>
    </source>
</evidence>
<keyword evidence="3" id="KW-0285">Flavoprotein</keyword>
<evidence type="ECO:0000313" key="11">
    <source>
        <dbReference type="Proteomes" id="UP000737171"/>
    </source>
</evidence>
<dbReference type="InterPro" id="IPR037069">
    <property type="entry name" value="AcylCoA_DH/ox_N_sf"/>
</dbReference>
<evidence type="ECO:0000259" key="6">
    <source>
        <dbReference type="Pfam" id="PF00441"/>
    </source>
</evidence>
<dbReference type="RefSeq" id="WP_173133298.1">
    <property type="nucleotide sequence ID" value="NZ_JABRWJ010000013.1"/>
</dbReference>
<keyword evidence="5" id="KW-0560">Oxidoreductase</keyword>
<reference evidence="10 11" key="1">
    <citation type="submission" date="2020-05" db="EMBL/GenBank/DDBJ databases">
        <title>Aquincola sp. isolate from soil.</title>
        <authorList>
            <person name="Han J."/>
            <person name="Kim D.-U."/>
        </authorList>
    </citation>
    <scope>NUCLEOTIDE SEQUENCE [LARGE SCALE GENOMIC DNA]</scope>
    <source>
        <strain evidence="10 11">S2</strain>
    </source>
</reference>
<dbReference type="PANTHER" id="PTHR42803:SF1">
    <property type="entry name" value="BROAD-SPECIFICITY LINEAR ACYL-COA DEHYDROGENASE FADE5"/>
    <property type="match status" value="1"/>
</dbReference>
<dbReference type="InterPro" id="IPR013786">
    <property type="entry name" value="AcylCoA_DH/ox_N"/>
</dbReference>
<dbReference type="InterPro" id="IPR052166">
    <property type="entry name" value="Diverse_Acyl-CoA_DH"/>
</dbReference>
<dbReference type="Gene3D" id="1.10.540.10">
    <property type="entry name" value="Acyl-CoA dehydrogenase/oxidase, N-terminal domain"/>
    <property type="match status" value="1"/>
</dbReference>
<evidence type="ECO:0000256" key="3">
    <source>
        <dbReference type="ARBA" id="ARBA00022630"/>
    </source>
</evidence>
<evidence type="ECO:0000256" key="1">
    <source>
        <dbReference type="ARBA" id="ARBA00001974"/>
    </source>
</evidence>
<protein>
    <submittedName>
        <fullName evidence="10">Acyl-CoA dehydrogenase C-terminal domain-containing protein</fullName>
    </submittedName>
</protein>
<dbReference type="Pfam" id="PF02770">
    <property type="entry name" value="Acyl-CoA_dh_M"/>
    <property type="match status" value="1"/>
</dbReference>
<dbReference type="SUPFAM" id="SSF56645">
    <property type="entry name" value="Acyl-CoA dehydrogenase NM domain-like"/>
    <property type="match status" value="1"/>
</dbReference>
<gene>
    <name evidence="10" type="ORF">HLB44_32140</name>
</gene>
<dbReference type="Pfam" id="PF12806">
    <property type="entry name" value="Acyl-CoA_dh_C"/>
    <property type="match status" value="1"/>
</dbReference>
<feature type="domain" description="Acyl-CoA oxidase/dehydrogenase middle" evidence="7">
    <location>
        <begin position="162"/>
        <end position="270"/>
    </location>
</feature>
<evidence type="ECO:0000256" key="5">
    <source>
        <dbReference type="ARBA" id="ARBA00023002"/>
    </source>
</evidence>
<dbReference type="Gene3D" id="1.20.140.10">
    <property type="entry name" value="Butyryl-CoA Dehydrogenase, subunit A, domain 3"/>
    <property type="match status" value="1"/>
</dbReference>
<keyword evidence="11" id="KW-1185">Reference proteome</keyword>
<dbReference type="EMBL" id="JABRWJ010000013">
    <property type="protein sequence ID" value="NRF71649.1"/>
    <property type="molecule type" value="Genomic_DNA"/>
</dbReference>